<organism evidence="2 3">
    <name type="scientific">Colletotrichum cuscutae</name>
    <dbReference type="NCBI Taxonomy" id="1209917"/>
    <lineage>
        <taxon>Eukaryota</taxon>
        <taxon>Fungi</taxon>
        <taxon>Dikarya</taxon>
        <taxon>Ascomycota</taxon>
        <taxon>Pezizomycotina</taxon>
        <taxon>Sordariomycetes</taxon>
        <taxon>Hypocreomycetidae</taxon>
        <taxon>Glomerellales</taxon>
        <taxon>Glomerellaceae</taxon>
        <taxon>Colletotrichum</taxon>
        <taxon>Colletotrichum acutatum species complex</taxon>
    </lineage>
</organism>
<dbReference type="Proteomes" id="UP001239213">
    <property type="component" value="Unassembled WGS sequence"/>
</dbReference>
<reference evidence="2" key="1">
    <citation type="submission" date="2016-11" db="EMBL/GenBank/DDBJ databases">
        <title>The genome sequence of Colletotrichum cuscutae.</title>
        <authorList>
            <person name="Baroncelli R."/>
        </authorList>
    </citation>
    <scope>NUCLEOTIDE SEQUENCE</scope>
    <source>
        <strain evidence="2">IMI 304802</strain>
    </source>
</reference>
<evidence type="ECO:0000313" key="2">
    <source>
        <dbReference type="EMBL" id="KAK1457260.1"/>
    </source>
</evidence>
<dbReference type="EMBL" id="MPDP01000282">
    <property type="protein sequence ID" value="KAK1457260.1"/>
    <property type="molecule type" value="Genomic_DNA"/>
</dbReference>
<comment type="caution">
    <text evidence="2">The sequence shown here is derived from an EMBL/GenBank/DDBJ whole genome shotgun (WGS) entry which is preliminary data.</text>
</comment>
<proteinExistence type="predicted"/>
<protein>
    <submittedName>
        <fullName evidence="2">Uncharacterized protein</fullName>
    </submittedName>
</protein>
<accession>A0AAI9UF44</accession>
<gene>
    <name evidence="2" type="ORF">CCUS01_01727</name>
</gene>
<feature type="compositionally biased region" description="Basic residues" evidence="1">
    <location>
        <begin position="163"/>
        <end position="173"/>
    </location>
</feature>
<keyword evidence="3" id="KW-1185">Reference proteome</keyword>
<dbReference type="AlphaFoldDB" id="A0AAI9UF44"/>
<evidence type="ECO:0000256" key="1">
    <source>
        <dbReference type="SAM" id="MobiDB-lite"/>
    </source>
</evidence>
<name>A0AAI9UF44_9PEZI</name>
<evidence type="ECO:0000313" key="3">
    <source>
        <dbReference type="Proteomes" id="UP001239213"/>
    </source>
</evidence>
<feature type="region of interest" description="Disordered" evidence="1">
    <location>
        <begin position="152"/>
        <end position="173"/>
    </location>
</feature>
<sequence length="173" mass="19461">MVYYRSASPQFFALVRRIRLQGASIGRVTAGRHSGSVRPDTPDDSISSFRNYFGDISGMEARTYPLFTKDFGHLNSSPAPATLPLSFSNVRWAHHSTWSGPARFLLVPRFPKSPDCHARPPVLLRHFPTLARDHFASATILPVDGMRNIFPQTQPQPASSRCRLLHRSRPLPR</sequence>